<dbReference type="CDD" id="cd02883">
    <property type="entry name" value="NUDIX_Hydrolase"/>
    <property type="match status" value="1"/>
</dbReference>
<proteinExistence type="inferred from homology"/>
<keyword evidence="2 3" id="KW-0378">Hydrolase</keyword>
<dbReference type="InterPro" id="IPR000086">
    <property type="entry name" value="NUDIX_hydrolase_dom"/>
</dbReference>
<dbReference type="Pfam" id="PF00293">
    <property type="entry name" value="NUDIX"/>
    <property type="match status" value="1"/>
</dbReference>
<dbReference type="PANTHER" id="PTHR43046">
    <property type="entry name" value="GDP-MANNOSE MANNOSYL HYDROLASE"/>
    <property type="match status" value="1"/>
</dbReference>
<dbReference type="PROSITE" id="PS51462">
    <property type="entry name" value="NUDIX"/>
    <property type="match status" value="1"/>
</dbReference>
<dbReference type="PRINTS" id="PR00502">
    <property type="entry name" value="NUDIXFAMILY"/>
</dbReference>
<gene>
    <name evidence="5" type="ORF">CR105_04725</name>
</gene>
<dbReference type="EMBL" id="PDOC01000002">
    <property type="protein sequence ID" value="PIL46380.1"/>
    <property type="molecule type" value="Genomic_DNA"/>
</dbReference>
<evidence type="ECO:0000313" key="6">
    <source>
        <dbReference type="Proteomes" id="UP000230390"/>
    </source>
</evidence>
<dbReference type="PROSITE" id="PS00893">
    <property type="entry name" value="NUDIX_BOX"/>
    <property type="match status" value="1"/>
</dbReference>
<dbReference type="InterPro" id="IPR015797">
    <property type="entry name" value="NUDIX_hydrolase-like_dom_sf"/>
</dbReference>
<sequence>MPLLQTFIHPEVVPGQGQVLERQAARAIVLSGREVLLLYTRRYDDYSLPGGGVDANESIEEALRRELGEETGAHDVSIGRFVGYIDEHRPPRKAGYDVLFMRSHCYLCDAATALGKTAPENYEVANGMVPVWIDIATAIQHNEQILFNRPATMGLSVERETWLLHYIARELMGRPLGPNVTVAPLANAPF</sequence>
<name>A0A2G8TK02_9BURK</name>
<evidence type="ECO:0000313" key="5">
    <source>
        <dbReference type="EMBL" id="PIL46380.1"/>
    </source>
</evidence>
<dbReference type="AlphaFoldDB" id="A0A2G8TK02"/>
<dbReference type="RefSeq" id="WP_099787270.1">
    <property type="nucleotide sequence ID" value="NZ_JBHLYV010000001.1"/>
</dbReference>
<feature type="domain" description="Nudix hydrolase" evidence="4">
    <location>
        <begin position="20"/>
        <end position="159"/>
    </location>
</feature>
<dbReference type="PANTHER" id="PTHR43046:SF15">
    <property type="entry name" value="MUTT_NUDIX FAMILY PROTEIN"/>
    <property type="match status" value="1"/>
</dbReference>
<keyword evidence="6" id="KW-1185">Reference proteome</keyword>
<dbReference type="SUPFAM" id="SSF55811">
    <property type="entry name" value="Nudix"/>
    <property type="match status" value="1"/>
</dbReference>
<evidence type="ECO:0000256" key="1">
    <source>
        <dbReference type="ARBA" id="ARBA00001946"/>
    </source>
</evidence>
<comment type="similarity">
    <text evidence="3">Belongs to the Nudix hydrolase family.</text>
</comment>
<dbReference type="GO" id="GO:0016787">
    <property type="term" value="F:hydrolase activity"/>
    <property type="evidence" value="ECO:0007669"/>
    <property type="project" value="UniProtKB-KW"/>
</dbReference>
<organism evidence="5 6">
    <name type="scientific">Massilia eurypsychrophila</name>
    <dbReference type="NCBI Taxonomy" id="1485217"/>
    <lineage>
        <taxon>Bacteria</taxon>
        <taxon>Pseudomonadati</taxon>
        <taxon>Pseudomonadota</taxon>
        <taxon>Betaproteobacteria</taxon>
        <taxon>Burkholderiales</taxon>
        <taxon>Oxalobacteraceae</taxon>
        <taxon>Telluria group</taxon>
        <taxon>Massilia</taxon>
    </lineage>
</organism>
<accession>A0A2G8TK02</accession>
<evidence type="ECO:0000256" key="2">
    <source>
        <dbReference type="ARBA" id="ARBA00022801"/>
    </source>
</evidence>
<evidence type="ECO:0000256" key="3">
    <source>
        <dbReference type="RuleBase" id="RU003476"/>
    </source>
</evidence>
<reference evidence="5 6" key="1">
    <citation type="submission" date="2017-10" db="EMBL/GenBank/DDBJ databases">
        <title>Massilia psychrophilum sp. nov., a novel purple-pigmented bacterium isolated from Tianshan glacier, Xinjiang Municipality, China.</title>
        <authorList>
            <person name="Wang H."/>
        </authorList>
    </citation>
    <scope>NUCLEOTIDE SEQUENCE [LARGE SCALE GENOMIC DNA]</scope>
    <source>
        <strain evidence="5 6">JCM 30074</strain>
    </source>
</reference>
<comment type="caution">
    <text evidence="5">The sequence shown here is derived from an EMBL/GenBank/DDBJ whole genome shotgun (WGS) entry which is preliminary data.</text>
</comment>
<dbReference type="InterPro" id="IPR020476">
    <property type="entry name" value="Nudix_hydrolase"/>
</dbReference>
<comment type="cofactor">
    <cofactor evidence="1">
        <name>Mg(2+)</name>
        <dbReference type="ChEBI" id="CHEBI:18420"/>
    </cofactor>
</comment>
<evidence type="ECO:0000259" key="4">
    <source>
        <dbReference type="PROSITE" id="PS51462"/>
    </source>
</evidence>
<protein>
    <submittedName>
        <fullName evidence="5">DNA mismatch repair protein MutT</fullName>
    </submittedName>
</protein>
<dbReference type="OrthoDB" id="542521at2"/>
<dbReference type="InterPro" id="IPR020084">
    <property type="entry name" value="NUDIX_hydrolase_CS"/>
</dbReference>
<dbReference type="Gene3D" id="3.90.79.10">
    <property type="entry name" value="Nucleoside Triphosphate Pyrophosphohydrolase"/>
    <property type="match status" value="1"/>
</dbReference>
<dbReference type="Proteomes" id="UP000230390">
    <property type="component" value="Unassembled WGS sequence"/>
</dbReference>